<organism evidence="2 3">
    <name type="scientific">Niastella koreensis (strain DSM 17620 / KACC 11465 / NBRC 106392 / GR20-10)</name>
    <dbReference type="NCBI Taxonomy" id="700598"/>
    <lineage>
        <taxon>Bacteria</taxon>
        <taxon>Pseudomonadati</taxon>
        <taxon>Bacteroidota</taxon>
        <taxon>Chitinophagia</taxon>
        <taxon>Chitinophagales</taxon>
        <taxon>Chitinophagaceae</taxon>
        <taxon>Niastella</taxon>
    </lineage>
</organism>
<keyword evidence="1" id="KW-0812">Transmembrane</keyword>
<dbReference type="KEGG" id="nko:Niako_0408"/>
<dbReference type="AlphaFoldDB" id="G8TQS2"/>
<accession>G8TQS2</accession>
<keyword evidence="1" id="KW-1133">Transmembrane helix</keyword>
<dbReference type="STRING" id="700598.Niako_0408"/>
<feature type="transmembrane region" description="Helical" evidence="1">
    <location>
        <begin position="31"/>
        <end position="48"/>
    </location>
</feature>
<dbReference type="Proteomes" id="UP000005438">
    <property type="component" value="Chromosome"/>
</dbReference>
<dbReference type="HOGENOM" id="CLU_3101371_0_0_10"/>
<protein>
    <submittedName>
        <fullName evidence="2">Uncharacterized protein</fullName>
    </submittedName>
</protein>
<evidence type="ECO:0000313" key="2">
    <source>
        <dbReference type="EMBL" id="AEV96806.1"/>
    </source>
</evidence>
<proteinExistence type="predicted"/>
<reference evidence="2 3" key="1">
    <citation type="submission" date="2011-12" db="EMBL/GenBank/DDBJ databases">
        <title>The complete genome of Niastella koreensis GR20-10.</title>
        <authorList>
            <consortium name="US DOE Joint Genome Institute (JGI-PGF)"/>
            <person name="Lucas S."/>
            <person name="Han J."/>
            <person name="Lapidus A."/>
            <person name="Bruce D."/>
            <person name="Goodwin L."/>
            <person name="Pitluck S."/>
            <person name="Peters L."/>
            <person name="Kyrpides N."/>
            <person name="Mavromatis K."/>
            <person name="Ivanova N."/>
            <person name="Mikhailova N."/>
            <person name="Davenport K."/>
            <person name="Saunders E."/>
            <person name="Detter J.C."/>
            <person name="Tapia R."/>
            <person name="Han C."/>
            <person name="Land M."/>
            <person name="Hauser L."/>
            <person name="Markowitz V."/>
            <person name="Cheng J.-F."/>
            <person name="Hugenholtz P."/>
            <person name="Woyke T."/>
            <person name="Wu D."/>
            <person name="Tindall B."/>
            <person name="Pomrenke H."/>
            <person name="Brambilla E."/>
            <person name="Klenk H.-P."/>
            <person name="Eisen J.A."/>
        </authorList>
    </citation>
    <scope>NUCLEOTIDE SEQUENCE [LARGE SCALE GENOMIC DNA]</scope>
    <source>
        <strain evidence="3">DSM 17620 / KACC 11465 / NBRC 106392 / GR20-10</strain>
    </source>
</reference>
<dbReference type="RefSeq" id="WP_014216720.1">
    <property type="nucleotide sequence ID" value="NC_016609.1"/>
</dbReference>
<name>G8TQS2_NIAKG</name>
<evidence type="ECO:0000256" key="1">
    <source>
        <dbReference type="SAM" id="Phobius"/>
    </source>
</evidence>
<dbReference type="EMBL" id="CP003178">
    <property type="protein sequence ID" value="AEV96806.1"/>
    <property type="molecule type" value="Genomic_DNA"/>
</dbReference>
<gene>
    <name evidence="2" type="ordered locus">Niako_0408</name>
</gene>
<evidence type="ECO:0000313" key="3">
    <source>
        <dbReference type="Proteomes" id="UP000005438"/>
    </source>
</evidence>
<sequence>MTPLSKREWFFIVAIGLGLVLGKLIKKMTVGLALGFLLVIMAFAVVSNKKK</sequence>
<feature type="transmembrane region" description="Helical" evidence="1">
    <location>
        <begin position="9"/>
        <end position="25"/>
    </location>
</feature>
<keyword evidence="1" id="KW-0472">Membrane</keyword>